<dbReference type="Proteomes" id="UP001317532">
    <property type="component" value="Chromosome"/>
</dbReference>
<proteinExistence type="predicted"/>
<dbReference type="AlphaFoldDB" id="A0AAN1XUA5"/>
<sequence length="98" mass="11079">MLDYYGLIAKTNSVLDEQIAVHGHHRVFFTETNEYAEWRRDVFAVRLFRGQTAATANYSFYKNGSRCGRSNFLVSDEEGAAELAAAVLDHAGGRERVY</sequence>
<protein>
    <submittedName>
        <fullName evidence="1">Uncharacterized protein</fullName>
    </submittedName>
</protein>
<evidence type="ECO:0000313" key="1">
    <source>
        <dbReference type="EMBL" id="BDE05200.1"/>
    </source>
</evidence>
<keyword evidence="2" id="KW-1185">Reference proteome</keyword>
<gene>
    <name evidence="1" type="ORF">WPS_04760</name>
</gene>
<dbReference type="EMBL" id="AP025523">
    <property type="protein sequence ID" value="BDE05200.1"/>
    <property type="molecule type" value="Genomic_DNA"/>
</dbReference>
<organism evidence="1 2">
    <name type="scientific">Vulcanimicrobium alpinum</name>
    <dbReference type="NCBI Taxonomy" id="3016050"/>
    <lineage>
        <taxon>Bacteria</taxon>
        <taxon>Bacillati</taxon>
        <taxon>Vulcanimicrobiota</taxon>
        <taxon>Vulcanimicrobiia</taxon>
        <taxon>Vulcanimicrobiales</taxon>
        <taxon>Vulcanimicrobiaceae</taxon>
        <taxon>Vulcanimicrobium</taxon>
    </lineage>
</organism>
<reference evidence="1 2" key="1">
    <citation type="journal article" date="2022" name="ISME Commun">
        <title>Vulcanimicrobium alpinus gen. nov. sp. nov., the first cultivated representative of the candidate phylum 'Eremiobacterota', is a metabolically versatile aerobic anoxygenic phototroph.</title>
        <authorList>
            <person name="Yabe S."/>
            <person name="Muto K."/>
            <person name="Abe K."/>
            <person name="Yokota A."/>
            <person name="Staudigel H."/>
            <person name="Tebo B.M."/>
        </authorList>
    </citation>
    <scope>NUCLEOTIDE SEQUENCE [LARGE SCALE GENOMIC DNA]</scope>
    <source>
        <strain evidence="1 2">WC8-2</strain>
    </source>
</reference>
<dbReference type="KEGG" id="vab:WPS_04760"/>
<accession>A0AAN1XUA5</accession>
<dbReference type="RefSeq" id="WP_317996262.1">
    <property type="nucleotide sequence ID" value="NZ_AP025523.1"/>
</dbReference>
<name>A0AAN1XUA5_UNVUL</name>
<evidence type="ECO:0000313" key="2">
    <source>
        <dbReference type="Proteomes" id="UP001317532"/>
    </source>
</evidence>